<dbReference type="InterPro" id="IPR014001">
    <property type="entry name" value="Helicase_ATP-bd"/>
</dbReference>
<dbReference type="CDD" id="cd18785">
    <property type="entry name" value="SF2_C"/>
    <property type="match status" value="1"/>
</dbReference>
<protein>
    <recommendedName>
        <fullName evidence="2">Helicase ATP-binding domain-containing protein</fullName>
    </recommendedName>
</protein>
<dbReference type="PANTHER" id="PTHR47396">
    <property type="entry name" value="TYPE I RESTRICTION ENZYME ECOKI R PROTEIN"/>
    <property type="match status" value="1"/>
</dbReference>
<dbReference type="EMBL" id="LBZW01000002">
    <property type="protein sequence ID" value="KKR79777.1"/>
    <property type="molecule type" value="Genomic_DNA"/>
</dbReference>
<dbReference type="Pfam" id="PF04851">
    <property type="entry name" value="ResIII"/>
    <property type="match status" value="1"/>
</dbReference>
<reference evidence="3 4" key="1">
    <citation type="journal article" date="2015" name="Nature">
        <title>rRNA introns, odd ribosomes, and small enigmatic genomes across a large radiation of phyla.</title>
        <authorList>
            <person name="Brown C.T."/>
            <person name="Hug L.A."/>
            <person name="Thomas B.C."/>
            <person name="Sharon I."/>
            <person name="Castelle C.J."/>
            <person name="Singh A."/>
            <person name="Wilkins M.J."/>
            <person name="Williams K.H."/>
            <person name="Banfield J.F."/>
        </authorList>
    </citation>
    <scope>NUCLEOTIDE SEQUENCE [LARGE SCALE GENOMIC DNA]</scope>
</reference>
<proteinExistence type="predicted"/>
<dbReference type="SUPFAM" id="SSF52540">
    <property type="entry name" value="P-loop containing nucleoside triphosphate hydrolases"/>
    <property type="match status" value="2"/>
</dbReference>
<feature type="domain" description="Helicase ATP-binding" evidence="2">
    <location>
        <begin position="54"/>
        <end position="258"/>
    </location>
</feature>
<dbReference type="PROSITE" id="PS51192">
    <property type="entry name" value="HELICASE_ATP_BIND_1"/>
    <property type="match status" value="1"/>
</dbReference>
<dbReference type="InterPro" id="IPR027417">
    <property type="entry name" value="P-loop_NTPase"/>
</dbReference>
<dbReference type="GO" id="GO:0005829">
    <property type="term" value="C:cytosol"/>
    <property type="evidence" value="ECO:0007669"/>
    <property type="project" value="TreeGrafter"/>
</dbReference>
<feature type="coiled-coil region" evidence="1">
    <location>
        <begin position="385"/>
        <end position="412"/>
    </location>
</feature>
<gene>
    <name evidence="3" type="ORF">UU24_C0002G0013</name>
</gene>
<name>A0A0G0WWJ8_9BACT</name>
<dbReference type="PATRIC" id="fig|1618734.3.peg.67"/>
<dbReference type="InterPro" id="IPR006935">
    <property type="entry name" value="Helicase/UvrB_N"/>
</dbReference>
<dbReference type="Proteomes" id="UP000034749">
    <property type="component" value="Unassembled WGS sequence"/>
</dbReference>
<dbReference type="PANTHER" id="PTHR47396:SF1">
    <property type="entry name" value="ATP-DEPENDENT HELICASE IRC3-RELATED"/>
    <property type="match status" value="1"/>
</dbReference>
<dbReference type="GO" id="GO:0003677">
    <property type="term" value="F:DNA binding"/>
    <property type="evidence" value="ECO:0007669"/>
    <property type="project" value="InterPro"/>
</dbReference>
<evidence type="ECO:0000313" key="4">
    <source>
        <dbReference type="Proteomes" id="UP000034749"/>
    </source>
</evidence>
<dbReference type="AlphaFoldDB" id="A0A0G0WWJ8"/>
<evidence type="ECO:0000256" key="1">
    <source>
        <dbReference type="SAM" id="Coils"/>
    </source>
</evidence>
<dbReference type="Gene3D" id="3.40.50.300">
    <property type="entry name" value="P-loop containing nucleotide triphosphate hydrolases"/>
    <property type="match status" value="1"/>
</dbReference>
<dbReference type="SMART" id="SM00487">
    <property type="entry name" value="DEXDc"/>
    <property type="match status" value="1"/>
</dbReference>
<dbReference type="GO" id="GO:0016787">
    <property type="term" value="F:hydrolase activity"/>
    <property type="evidence" value="ECO:0007669"/>
    <property type="project" value="InterPro"/>
</dbReference>
<evidence type="ECO:0000313" key="3">
    <source>
        <dbReference type="EMBL" id="KKR79777.1"/>
    </source>
</evidence>
<accession>A0A0G0WWJ8</accession>
<comment type="caution">
    <text evidence="3">The sequence shown here is derived from an EMBL/GenBank/DDBJ whole genome shotgun (WGS) entry which is preliminary data.</text>
</comment>
<keyword evidence="1" id="KW-0175">Coiled coil</keyword>
<sequence length="864" mass="101441">MQFLYEQLDGAKKIGMKWPEVPDFMVDNLNPDFELREYQKEAFARFFHCYNNPFEGKESPLHFLFNMATGSGKTLIMAGLILYLYEQGYSNFIFFVNSDNIIKKTEDNFLNTLSSKYLFNKKIVLNNKIIPVRKVDNFEDIGKNEINICFTTIQKLHSDLHNEKEGALTFEDFKDKKIVLLSDEAHHSQVKTRSNAPQADLFASNLTEEIDDKKPNWENTVEKILKKNGANLLLEFTATMDFLDKFISEKYKNKVIYKYDLKEFRNDGFSKDPQLFSTDTDKKTRIIQAIILNQYRQEVADKYKISLKPVILFKAQKTIAQSDENKKLFHEIIENLSIEEIKQIRSKTNIEILSKAFDFYKEHDITDLILIKKLKENFAENKCRSVNDETQIKQLQIELNTLEEKINKVRAIFAVQKLNEGWDVLNLFDIVRLYETRDGKDNKPGKTTISEAQLIGRGARYFPFKIDEGEKYKRKFDKNLDHELRILEELHYHSHNESRYIAEITTALIKEGMMDDNQIELELKLKESFKNKQFYKTGLVYKNERKKRSFDGINSISDLGVSKKNITFSIISGLGQETGVFTDKQILKSKIIKTPKDIKIKDIEFHIIQNALAKNDFFDFSNLKTYFPKLKSMRDFIADKNYFGGLAITFEGMQSDLDNMTNKIKLEALLELLCEIERQIKSNVTEYIGSKEFTPAKFRLIFKDKKIKVQKDSEKVNGGEENLADKEWYVFNANYGTSEEKELVNLIHRQVAELYKDFKEVYLVRNERQLKIYNFKDGATFEPDYLLFLTNKKGQNITYQLFIEPKGKHLAEYDKWKNDFLSQIKDTAKIIELNKNNKYRVLGLPFYNNEDENQFKDKLIEFTK</sequence>
<dbReference type="GO" id="GO:0005524">
    <property type="term" value="F:ATP binding"/>
    <property type="evidence" value="ECO:0007669"/>
    <property type="project" value="InterPro"/>
</dbReference>
<organism evidence="3 4">
    <name type="scientific">Candidatus Nomurabacteria bacterium GW2011_GWA2_40_9</name>
    <dbReference type="NCBI Taxonomy" id="1618734"/>
    <lineage>
        <taxon>Bacteria</taxon>
        <taxon>Candidatus Nomuraibacteriota</taxon>
    </lineage>
</organism>
<evidence type="ECO:0000259" key="2">
    <source>
        <dbReference type="PROSITE" id="PS51192"/>
    </source>
</evidence>
<dbReference type="InterPro" id="IPR050742">
    <property type="entry name" value="Helicase_Restrict-Modif_Enz"/>
</dbReference>